<evidence type="ECO:0000313" key="1">
    <source>
        <dbReference type="EMBL" id="GMH21458.1"/>
    </source>
</evidence>
<keyword evidence="2" id="KW-1185">Reference proteome</keyword>
<evidence type="ECO:0000313" key="2">
    <source>
        <dbReference type="Proteomes" id="UP001279734"/>
    </source>
</evidence>
<dbReference type="AlphaFoldDB" id="A0AAD3T1T7"/>
<proteinExistence type="predicted"/>
<dbReference type="EMBL" id="BSYO01000023">
    <property type="protein sequence ID" value="GMH21458.1"/>
    <property type="molecule type" value="Genomic_DNA"/>
</dbReference>
<name>A0AAD3T1T7_NEPGR</name>
<protein>
    <submittedName>
        <fullName evidence="1">Uncharacterized protein</fullName>
    </submittedName>
</protein>
<accession>A0AAD3T1T7</accession>
<comment type="caution">
    <text evidence="1">The sequence shown here is derived from an EMBL/GenBank/DDBJ whole genome shotgun (WGS) entry which is preliminary data.</text>
</comment>
<reference evidence="1" key="1">
    <citation type="submission" date="2023-05" db="EMBL/GenBank/DDBJ databases">
        <title>Nepenthes gracilis genome sequencing.</title>
        <authorList>
            <person name="Fukushima K."/>
        </authorList>
    </citation>
    <scope>NUCLEOTIDE SEQUENCE</scope>
    <source>
        <strain evidence="1">SING2019-196</strain>
    </source>
</reference>
<dbReference type="Proteomes" id="UP001279734">
    <property type="component" value="Unassembled WGS sequence"/>
</dbReference>
<gene>
    <name evidence="1" type="ORF">Nepgr_023300</name>
</gene>
<organism evidence="1 2">
    <name type="scientific">Nepenthes gracilis</name>
    <name type="common">Slender pitcher plant</name>
    <dbReference type="NCBI Taxonomy" id="150966"/>
    <lineage>
        <taxon>Eukaryota</taxon>
        <taxon>Viridiplantae</taxon>
        <taxon>Streptophyta</taxon>
        <taxon>Embryophyta</taxon>
        <taxon>Tracheophyta</taxon>
        <taxon>Spermatophyta</taxon>
        <taxon>Magnoliopsida</taxon>
        <taxon>eudicotyledons</taxon>
        <taxon>Gunneridae</taxon>
        <taxon>Pentapetalae</taxon>
        <taxon>Caryophyllales</taxon>
        <taxon>Nepenthaceae</taxon>
        <taxon>Nepenthes</taxon>
    </lineage>
</organism>
<sequence length="139" mass="15944">MEGNLRCWNCQYVTNVCMNWLSKTFGGSSSRFLEGEYHGAYGEDTYWDYGQPISMDLWSGDNNEYIDHAISLSLSEEEQKRQKDVQLEKDDLLAKALQGSLTINSPPHYDHGNIFQLYLSFLPSEFRIYASSGSEIGHR</sequence>